<protein>
    <submittedName>
        <fullName evidence="1">Membrane-binding protein</fullName>
    </submittedName>
</protein>
<sequence length="199" mass="22559">MAKRAPLRSRFSMLAIVVALGGCQASERGTTVIPNVTVSADAPGWQRHDGQLWFAKHPFSGRVYECTAGGDTLFSGTYLEGKAEGLHRHWYTSGQLKEERQYHNGWQEGEQRGWHESGKRAFVYQFVQDVYEGRRNEWFANGQPALAGTYHNGQENGPQRQWFNDGTLKVNYEARNGRNYGFTGVKNCATIWDSIRVSH</sequence>
<keyword evidence="2" id="KW-1185">Reference proteome</keyword>
<dbReference type="SUPFAM" id="SSF82185">
    <property type="entry name" value="Histone H3 K4-specific methyltransferase SET7/9 N-terminal domain"/>
    <property type="match status" value="1"/>
</dbReference>
<dbReference type="Gene3D" id="3.90.930.1">
    <property type="match status" value="1"/>
</dbReference>
<gene>
    <name evidence="1" type="ORF">F7231_18910</name>
</gene>
<proteinExistence type="predicted"/>
<dbReference type="Pfam" id="PF07661">
    <property type="entry name" value="MORN_2"/>
    <property type="match status" value="1"/>
</dbReference>
<comment type="caution">
    <text evidence="1">The sequence shown here is derived from an EMBL/GenBank/DDBJ whole genome shotgun (WGS) entry which is preliminary data.</text>
</comment>
<evidence type="ECO:0000313" key="2">
    <source>
        <dbReference type="Proteomes" id="UP000606008"/>
    </source>
</evidence>
<dbReference type="EMBL" id="WAEL01000007">
    <property type="protein sequence ID" value="NID12252.1"/>
    <property type="molecule type" value="Genomic_DNA"/>
</dbReference>
<name>A0ABX0QJJ8_9BACT</name>
<dbReference type="Proteomes" id="UP000606008">
    <property type="component" value="Unassembled WGS sequence"/>
</dbReference>
<dbReference type="PROSITE" id="PS51257">
    <property type="entry name" value="PROKAR_LIPOPROTEIN"/>
    <property type="match status" value="1"/>
</dbReference>
<reference evidence="2" key="1">
    <citation type="submission" date="2019-09" db="EMBL/GenBank/DDBJ databases">
        <authorList>
            <person name="Jung D.-H."/>
        </authorList>
    </citation>
    <scope>NUCLEOTIDE SEQUENCE [LARGE SCALE GENOMIC DNA]</scope>
    <source>
        <strain evidence="2">JA-25</strain>
    </source>
</reference>
<accession>A0ABX0QJJ8</accession>
<dbReference type="InterPro" id="IPR011652">
    <property type="entry name" value="MORN_2"/>
</dbReference>
<organism evidence="1 2">
    <name type="scientific">Fibrivirga algicola</name>
    <dbReference type="NCBI Taxonomy" id="2950420"/>
    <lineage>
        <taxon>Bacteria</taxon>
        <taxon>Pseudomonadati</taxon>
        <taxon>Bacteroidota</taxon>
        <taxon>Cytophagia</taxon>
        <taxon>Cytophagales</taxon>
        <taxon>Spirosomataceae</taxon>
        <taxon>Fibrivirga</taxon>
    </lineage>
</organism>
<evidence type="ECO:0000313" key="1">
    <source>
        <dbReference type="EMBL" id="NID12252.1"/>
    </source>
</evidence>
<reference evidence="2" key="2">
    <citation type="submission" date="2023-07" db="EMBL/GenBank/DDBJ databases">
        <authorList>
            <person name="Jung D.-H."/>
        </authorList>
    </citation>
    <scope>NUCLEOTIDE SEQUENCE [LARGE SCALE GENOMIC DNA]</scope>
    <source>
        <strain evidence="2">JA-25</strain>
    </source>
</reference>